<sequence length="230" mass="26473">NDYENDNFDDEIDHSYNQHWGGNYGDYEHNDDQHTHDNHKNDSYEYYPSQRDDHKRCETDLQCYDQMCPAYADKGDCQESYLDCREYHPDDTTSVQRYPCQSPFVFASRHQMCIEKKECERMMKKMKTTGHRKLVGAGTFKLSLLADATSRVITVNEDRRPSDDSMTSGVLLRIDDEPPSTWLLLLVPSNAKAVNEVVGLLSAETLLADLDGRRFDDVVKRVDGDSLIAD</sequence>
<dbReference type="WBParaSite" id="nRc.2.0.1.t23235-RA">
    <property type="protein sequence ID" value="nRc.2.0.1.t23235-RA"/>
    <property type="gene ID" value="nRc.2.0.1.g23235"/>
</dbReference>
<evidence type="ECO:0000256" key="1">
    <source>
        <dbReference type="SAM" id="MobiDB-lite"/>
    </source>
</evidence>
<dbReference type="Proteomes" id="UP000887565">
    <property type="component" value="Unplaced"/>
</dbReference>
<evidence type="ECO:0000313" key="3">
    <source>
        <dbReference type="WBParaSite" id="nRc.2.0.1.t23235-RA"/>
    </source>
</evidence>
<feature type="compositionally biased region" description="Acidic residues" evidence="1">
    <location>
        <begin position="1"/>
        <end position="12"/>
    </location>
</feature>
<protein>
    <submittedName>
        <fullName evidence="3">Vitellogenin</fullName>
    </submittedName>
</protein>
<organism evidence="2 3">
    <name type="scientific">Romanomermis culicivorax</name>
    <name type="common">Nematode worm</name>
    <dbReference type="NCBI Taxonomy" id="13658"/>
    <lineage>
        <taxon>Eukaryota</taxon>
        <taxon>Metazoa</taxon>
        <taxon>Ecdysozoa</taxon>
        <taxon>Nematoda</taxon>
        <taxon>Enoplea</taxon>
        <taxon>Dorylaimia</taxon>
        <taxon>Mermithida</taxon>
        <taxon>Mermithoidea</taxon>
        <taxon>Mermithidae</taxon>
        <taxon>Romanomermis</taxon>
    </lineage>
</organism>
<accession>A0A915JBR5</accession>
<dbReference type="AlphaFoldDB" id="A0A915JBR5"/>
<name>A0A915JBR5_ROMCU</name>
<feature type="region of interest" description="Disordered" evidence="1">
    <location>
        <begin position="1"/>
        <end position="49"/>
    </location>
</feature>
<feature type="compositionally biased region" description="Basic and acidic residues" evidence="1">
    <location>
        <begin position="26"/>
        <end position="43"/>
    </location>
</feature>
<evidence type="ECO:0000313" key="2">
    <source>
        <dbReference type="Proteomes" id="UP000887565"/>
    </source>
</evidence>
<keyword evidence="2" id="KW-1185">Reference proteome</keyword>
<reference evidence="3" key="1">
    <citation type="submission" date="2022-11" db="UniProtKB">
        <authorList>
            <consortium name="WormBaseParasite"/>
        </authorList>
    </citation>
    <scope>IDENTIFICATION</scope>
</reference>
<proteinExistence type="predicted"/>